<feature type="region of interest" description="Disordered" evidence="1">
    <location>
        <begin position="1"/>
        <end position="43"/>
    </location>
</feature>
<dbReference type="AlphaFoldDB" id="A0A392VC56"/>
<feature type="compositionally biased region" description="Basic and acidic residues" evidence="1">
    <location>
        <begin position="1"/>
        <end position="31"/>
    </location>
</feature>
<comment type="caution">
    <text evidence="2">The sequence shown here is derived from an EMBL/GenBank/DDBJ whole genome shotgun (WGS) entry which is preliminary data.</text>
</comment>
<accession>A0A392VC56</accession>
<name>A0A392VC56_9FABA</name>
<dbReference type="Proteomes" id="UP000265520">
    <property type="component" value="Unassembled WGS sequence"/>
</dbReference>
<reference evidence="2 3" key="1">
    <citation type="journal article" date="2018" name="Front. Plant Sci.">
        <title>Red Clover (Trifolium pratense) and Zigzag Clover (T. medium) - A Picture of Genomic Similarities and Differences.</title>
        <authorList>
            <person name="Dluhosova J."/>
            <person name="Istvanek J."/>
            <person name="Nedelnik J."/>
            <person name="Repkova J."/>
        </authorList>
    </citation>
    <scope>NUCLEOTIDE SEQUENCE [LARGE SCALE GENOMIC DNA]</scope>
    <source>
        <strain evidence="3">cv. 10/8</strain>
        <tissue evidence="2">Leaf</tissue>
    </source>
</reference>
<sequence length="57" mass="6481">NERAGRGREQSNTARSEEEIRRGKGKMDRGTPQRPLVLPNNSTLYNRGNAFPVDIRN</sequence>
<protein>
    <submittedName>
        <fullName evidence="2">Uncharacterized protein</fullName>
    </submittedName>
</protein>
<dbReference type="EMBL" id="LXQA011092876">
    <property type="protein sequence ID" value="MCI84511.1"/>
    <property type="molecule type" value="Genomic_DNA"/>
</dbReference>
<feature type="non-terminal residue" evidence="2">
    <location>
        <position position="1"/>
    </location>
</feature>
<keyword evidence="3" id="KW-1185">Reference proteome</keyword>
<proteinExistence type="predicted"/>
<evidence type="ECO:0000313" key="2">
    <source>
        <dbReference type="EMBL" id="MCI84511.1"/>
    </source>
</evidence>
<organism evidence="2 3">
    <name type="scientific">Trifolium medium</name>
    <dbReference type="NCBI Taxonomy" id="97028"/>
    <lineage>
        <taxon>Eukaryota</taxon>
        <taxon>Viridiplantae</taxon>
        <taxon>Streptophyta</taxon>
        <taxon>Embryophyta</taxon>
        <taxon>Tracheophyta</taxon>
        <taxon>Spermatophyta</taxon>
        <taxon>Magnoliopsida</taxon>
        <taxon>eudicotyledons</taxon>
        <taxon>Gunneridae</taxon>
        <taxon>Pentapetalae</taxon>
        <taxon>rosids</taxon>
        <taxon>fabids</taxon>
        <taxon>Fabales</taxon>
        <taxon>Fabaceae</taxon>
        <taxon>Papilionoideae</taxon>
        <taxon>50 kb inversion clade</taxon>
        <taxon>NPAAA clade</taxon>
        <taxon>Hologalegina</taxon>
        <taxon>IRL clade</taxon>
        <taxon>Trifolieae</taxon>
        <taxon>Trifolium</taxon>
    </lineage>
</organism>
<evidence type="ECO:0000256" key="1">
    <source>
        <dbReference type="SAM" id="MobiDB-lite"/>
    </source>
</evidence>
<evidence type="ECO:0000313" key="3">
    <source>
        <dbReference type="Proteomes" id="UP000265520"/>
    </source>
</evidence>